<organism evidence="6 7">
    <name type="scientific">Nocardiopsis codii</name>
    <dbReference type="NCBI Taxonomy" id="3065942"/>
    <lineage>
        <taxon>Bacteria</taxon>
        <taxon>Bacillati</taxon>
        <taxon>Actinomycetota</taxon>
        <taxon>Actinomycetes</taxon>
        <taxon>Streptosporangiales</taxon>
        <taxon>Nocardiopsidaceae</taxon>
        <taxon>Nocardiopsis</taxon>
    </lineage>
</organism>
<dbReference type="InterPro" id="IPR008778">
    <property type="entry name" value="Pirin_C_dom"/>
</dbReference>
<dbReference type="InterPro" id="IPR012093">
    <property type="entry name" value="Pirin"/>
</dbReference>
<proteinExistence type="inferred from homology"/>
<dbReference type="Gene3D" id="2.60.120.10">
    <property type="entry name" value="Jelly Rolls"/>
    <property type="match status" value="2"/>
</dbReference>
<comment type="caution">
    <text evidence="6">The sequence shown here is derived from an EMBL/GenBank/DDBJ whole genome shotgun (WGS) entry which is preliminary data.</text>
</comment>
<evidence type="ECO:0000259" key="4">
    <source>
        <dbReference type="Pfam" id="PF02678"/>
    </source>
</evidence>
<dbReference type="InterPro" id="IPR011051">
    <property type="entry name" value="RmlC_Cupin_sf"/>
</dbReference>
<protein>
    <submittedName>
        <fullName evidence="6">Pirin family protein</fullName>
    </submittedName>
</protein>
<name>A0ABU7K4A9_9ACTN</name>
<gene>
    <name evidence="6" type="ORF">Q8791_07585</name>
</gene>
<dbReference type="PIRSF" id="PIRSF006232">
    <property type="entry name" value="Pirin"/>
    <property type="match status" value="1"/>
</dbReference>
<reference evidence="6 7" key="1">
    <citation type="submission" date="2023-08" db="EMBL/GenBank/DDBJ databases">
        <authorList>
            <person name="Girao M."/>
            <person name="Carvalho M.F."/>
        </authorList>
    </citation>
    <scope>NUCLEOTIDE SEQUENCE [LARGE SCALE GENOMIC DNA]</scope>
    <source>
        <strain evidence="6 7">CT-R113</strain>
    </source>
</reference>
<dbReference type="InterPro" id="IPR014710">
    <property type="entry name" value="RmlC-like_jellyroll"/>
</dbReference>
<dbReference type="RefSeq" id="WP_330090870.1">
    <property type="nucleotide sequence ID" value="NZ_JAUZMY010000005.1"/>
</dbReference>
<dbReference type="Pfam" id="PF02678">
    <property type="entry name" value="Pirin"/>
    <property type="match status" value="1"/>
</dbReference>
<evidence type="ECO:0000259" key="5">
    <source>
        <dbReference type="Pfam" id="PF05726"/>
    </source>
</evidence>
<dbReference type="InterPro" id="IPR003829">
    <property type="entry name" value="Pirin_N_dom"/>
</dbReference>
<feature type="domain" description="Pirin C-terminal" evidence="5">
    <location>
        <begin position="220"/>
        <end position="316"/>
    </location>
</feature>
<keyword evidence="7" id="KW-1185">Reference proteome</keyword>
<dbReference type="PANTHER" id="PTHR13903">
    <property type="entry name" value="PIRIN-RELATED"/>
    <property type="match status" value="1"/>
</dbReference>
<dbReference type="Pfam" id="PF05726">
    <property type="entry name" value="Pirin_C"/>
    <property type="match status" value="1"/>
</dbReference>
<dbReference type="EMBL" id="JAUZMY010000005">
    <property type="protein sequence ID" value="MEE2037080.1"/>
    <property type="molecule type" value="Genomic_DNA"/>
</dbReference>
<evidence type="ECO:0000256" key="3">
    <source>
        <dbReference type="SAM" id="MobiDB-lite"/>
    </source>
</evidence>
<comment type="similarity">
    <text evidence="1 2">Belongs to the pirin family.</text>
</comment>
<dbReference type="PANTHER" id="PTHR13903:SF8">
    <property type="entry name" value="PIRIN"/>
    <property type="match status" value="1"/>
</dbReference>
<feature type="region of interest" description="Disordered" evidence="3">
    <location>
        <begin position="312"/>
        <end position="355"/>
    </location>
</feature>
<accession>A0ABU7K4A9</accession>
<dbReference type="CDD" id="cd02247">
    <property type="entry name" value="cupin_pirin_C"/>
    <property type="match status" value="1"/>
</dbReference>
<evidence type="ECO:0000256" key="2">
    <source>
        <dbReference type="RuleBase" id="RU003457"/>
    </source>
</evidence>
<evidence type="ECO:0000256" key="1">
    <source>
        <dbReference type="ARBA" id="ARBA00008416"/>
    </source>
</evidence>
<dbReference type="SUPFAM" id="SSF51182">
    <property type="entry name" value="RmlC-like cupins"/>
    <property type="match status" value="1"/>
</dbReference>
<feature type="region of interest" description="Disordered" evidence="3">
    <location>
        <begin position="1"/>
        <end position="26"/>
    </location>
</feature>
<dbReference type="Proteomes" id="UP001356095">
    <property type="component" value="Unassembled WGS sequence"/>
</dbReference>
<feature type="domain" description="Pirin N-terminal" evidence="4">
    <location>
        <begin position="45"/>
        <end position="145"/>
    </location>
</feature>
<evidence type="ECO:0000313" key="6">
    <source>
        <dbReference type="EMBL" id="MEE2037080.1"/>
    </source>
</evidence>
<evidence type="ECO:0000313" key="7">
    <source>
        <dbReference type="Proteomes" id="UP001356095"/>
    </source>
</evidence>
<sequence>MSNLEPHPAEERVCAGETDPALPDPDAELLEPREVPLGGPRAMLVRRALPGKDRRMVGAWCFADAYGPTDVSTGAGMQVPPHPHIGLQTVSWLVRGSVHHLDSVGSDQLVHPGQLNLMTAGNGIAHSERTPANAPGLLHGAQLWVALPEADRAGAPHFEHHADLPALDLPRLAPDGAGADEDAASPTGRAPAGARVTVIMGEVDGRRSPARTYTPLMGAELVLEPGARVRMPLDPAFEHGVLALDTTVHALGHRVDAGSLLYLGQGRDHVDLHAGEAAHLLVIGGEPFTEDLVMWWNFVGRDHDEIVRARTEWERDREAPGPDPRFPAVAGDEGAALPAPDLPNARLRPRPRHRP</sequence>